<dbReference type="EMBL" id="VOXD01000016">
    <property type="protein sequence ID" value="TXF89211.1"/>
    <property type="molecule type" value="Genomic_DNA"/>
</dbReference>
<evidence type="ECO:0000256" key="2">
    <source>
        <dbReference type="ARBA" id="ARBA00022475"/>
    </source>
</evidence>
<dbReference type="PANTHER" id="PTHR30250:SF11">
    <property type="entry name" value="O-ANTIGEN TRANSPORTER-RELATED"/>
    <property type="match status" value="1"/>
</dbReference>
<feature type="transmembrane region" description="Helical" evidence="6">
    <location>
        <begin position="446"/>
        <end position="469"/>
    </location>
</feature>
<evidence type="ECO:0000313" key="8">
    <source>
        <dbReference type="Proteomes" id="UP000321907"/>
    </source>
</evidence>
<evidence type="ECO:0000256" key="5">
    <source>
        <dbReference type="ARBA" id="ARBA00023136"/>
    </source>
</evidence>
<feature type="transmembrane region" description="Helical" evidence="6">
    <location>
        <begin position="172"/>
        <end position="192"/>
    </location>
</feature>
<keyword evidence="5 6" id="KW-0472">Membrane</keyword>
<evidence type="ECO:0008006" key="9">
    <source>
        <dbReference type="Google" id="ProtNLM"/>
    </source>
</evidence>
<dbReference type="GO" id="GO:0005886">
    <property type="term" value="C:plasma membrane"/>
    <property type="evidence" value="ECO:0007669"/>
    <property type="project" value="UniProtKB-SubCell"/>
</dbReference>
<keyword evidence="4 6" id="KW-1133">Transmembrane helix</keyword>
<gene>
    <name evidence="7" type="ORF">FUA23_11920</name>
</gene>
<evidence type="ECO:0000256" key="4">
    <source>
        <dbReference type="ARBA" id="ARBA00022989"/>
    </source>
</evidence>
<dbReference type="AlphaFoldDB" id="A0A5C7FER4"/>
<feature type="transmembrane region" description="Helical" evidence="6">
    <location>
        <begin position="82"/>
        <end position="105"/>
    </location>
</feature>
<evidence type="ECO:0000256" key="6">
    <source>
        <dbReference type="SAM" id="Phobius"/>
    </source>
</evidence>
<feature type="transmembrane region" description="Helical" evidence="6">
    <location>
        <begin position="212"/>
        <end position="231"/>
    </location>
</feature>
<proteinExistence type="predicted"/>
<feature type="transmembrane region" description="Helical" evidence="6">
    <location>
        <begin position="40"/>
        <end position="61"/>
    </location>
</feature>
<comment type="caution">
    <text evidence="7">The sequence shown here is derived from an EMBL/GenBank/DDBJ whole genome shotgun (WGS) entry which is preliminary data.</text>
</comment>
<evidence type="ECO:0000256" key="1">
    <source>
        <dbReference type="ARBA" id="ARBA00004651"/>
    </source>
</evidence>
<dbReference type="OrthoDB" id="925916at2"/>
<evidence type="ECO:0000256" key="3">
    <source>
        <dbReference type="ARBA" id="ARBA00022692"/>
    </source>
</evidence>
<feature type="transmembrane region" description="Helical" evidence="6">
    <location>
        <begin position="111"/>
        <end position="131"/>
    </location>
</feature>
<reference evidence="7 8" key="1">
    <citation type="submission" date="2019-08" db="EMBL/GenBank/DDBJ databases">
        <title>Lewinella sp. strain SSH13 Genome sequencing and assembly.</title>
        <authorList>
            <person name="Kim I."/>
        </authorList>
    </citation>
    <scope>NUCLEOTIDE SEQUENCE [LARGE SCALE GENOMIC DNA]</scope>
    <source>
        <strain evidence="7 8">SSH13</strain>
    </source>
</reference>
<keyword evidence="2" id="KW-1003">Cell membrane</keyword>
<feature type="transmembrane region" description="Helical" evidence="6">
    <location>
        <begin position="365"/>
        <end position="381"/>
    </location>
</feature>
<feature type="transmembrane region" description="Helical" evidence="6">
    <location>
        <begin position="290"/>
        <end position="312"/>
    </location>
</feature>
<protein>
    <recommendedName>
        <fullName evidence="9">O-antigen/teichoic acid export membrane protein</fullName>
    </recommendedName>
</protein>
<evidence type="ECO:0000313" key="7">
    <source>
        <dbReference type="EMBL" id="TXF89211.1"/>
    </source>
</evidence>
<sequence length="480" mass="52347">MVAQFFRNAILQVSLNLAVKGIYLFAIERTVQNVLPEGEYGLYFALLGLGMLLQVIADFGLQLFNSRVLAGHRHLLAKYFPYFVGLKLLLGSAFIVVLLAAGILLGYRGEAIYLLTLAGGIQFFNSIVLYLRSNLSGLGRYTTDGFFSIMDKSLMILSVGSILLFVPEELTVLRFAGLQLASWVFTAAALVLVISDRLPRKLPRFRKATFALLLRGGAPYALAVFLATAYTRTDAVMIERMLTDGAAAADHYAAGYRLLDALNMIGWLLAGLLIPMYARLHKQQESLIPLLRFSVQLLLAGSVCAAVPLAFYSQEITQLLYPKFVEPQTGHILFFLAFSFVAQSLNYAYGALLSATGYIGRMNKIYALGIVLNLGGNLIALPRYGAAGAAAVTLLTQGFVATTQAVLAHRWHHLAGTTVPWLRILLFSTFFASCGLALVYFSLFNWLADCILLGASGIVAAMLAGLIDIRQLSSLARQKS</sequence>
<accession>A0A5C7FER4</accession>
<keyword evidence="3 6" id="KW-0812">Transmembrane</keyword>
<feature type="transmembrane region" description="Helical" evidence="6">
    <location>
        <begin position="332"/>
        <end position="353"/>
    </location>
</feature>
<name>A0A5C7FER4_9BACT</name>
<organism evidence="7 8">
    <name type="scientific">Neolewinella aurantiaca</name>
    <dbReference type="NCBI Taxonomy" id="2602767"/>
    <lineage>
        <taxon>Bacteria</taxon>
        <taxon>Pseudomonadati</taxon>
        <taxon>Bacteroidota</taxon>
        <taxon>Saprospiria</taxon>
        <taxon>Saprospirales</taxon>
        <taxon>Lewinellaceae</taxon>
        <taxon>Neolewinella</taxon>
    </lineage>
</organism>
<dbReference type="Proteomes" id="UP000321907">
    <property type="component" value="Unassembled WGS sequence"/>
</dbReference>
<feature type="transmembrane region" description="Helical" evidence="6">
    <location>
        <begin position="143"/>
        <end position="166"/>
    </location>
</feature>
<dbReference type="InterPro" id="IPR050833">
    <property type="entry name" value="Poly_Biosynth_Transport"/>
</dbReference>
<keyword evidence="8" id="KW-1185">Reference proteome</keyword>
<comment type="subcellular location">
    <subcellularLocation>
        <location evidence="1">Cell membrane</location>
        <topology evidence="1">Multi-pass membrane protein</topology>
    </subcellularLocation>
</comment>
<dbReference type="RefSeq" id="WP_147930973.1">
    <property type="nucleotide sequence ID" value="NZ_VOXD01000016.1"/>
</dbReference>
<feature type="transmembrane region" description="Helical" evidence="6">
    <location>
        <begin position="261"/>
        <end position="278"/>
    </location>
</feature>
<dbReference type="PANTHER" id="PTHR30250">
    <property type="entry name" value="PST FAMILY PREDICTED COLANIC ACID TRANSPORTER"/>
    <property type="match status" value="1"/>
</dbReference>
<feature type="transmembrane region" description="Helical" evidence="6">
    <location>
        <begin position="420"/>
        <end position="440"/>
    </location>
</feature>